<organism evidence="2 3">
    <name type="scientific">Spectribacter acetivorans</name>
    <dbReference type="NCBI Taxonomy" id="3075603"/>
    <lineage>
        <taxon>Bacteria</taxon>
        <taxon>Pseudomonadati</taxon>
        <taxon>Pseudomonadota</taxon>
        <taxon>Gammaproteobacteria</taxon>
        <taxon>Salinisphaerales</taxon>
        <taxon>Salinisphaeraceae</taxon>
        <taxon>Spectribacter</taxon>
    </lineage>
</organism>
<evidence type="ECO:0000256" key="1">
    <source>
        <dbReference type="SAM" id="SignalP"/>
    </source>
</evidence>
<evidence type="ECO:0000313" key="3">
    <source>
        <dbReference type="Proteomes" id="UP001259982"/>
    </source>
</evidence>
<evidence type="ECO:0000313" key="2">
    <source>
        <dbReference type="EMBL" id="MDT0617370.1"/>
    </source>
</evidence>
<sequence length="162" mass="17490">MNVRPYNLALLIVAMMLPGASAAAAERFGYSAAMQEVDSGNYYVHGDFGHGVETDFLVDTGSGYVALSRQTFERLERDTTVSYLREITGRMANGKLLRVPVYRVASLKLGDSCTLTDIEVTVMPGGDRNILGLSALRKAQPFAMQLSPPVLLLSNCGAEPVT</sequence>
<dbReference type="SUPFAM" id="SSF50630">
    <property type="entry name" value="Acid proteases"/>
    <property type="match status" value="1"/>
</dbReference>
<dbReference type="Proteomes" id="UP001259982">
    <property type="component" value="Unassembled WGS sequence"/>
</dbReference>
<accession>A0ABU3B5F7</accession>
<proteinExistence type="predicted"/>
<keyword evidence="1" id="KW-0732">Signal</keyword>
<keyword evidence="3" id="KW-1185">Reference proteome</keyword>
<gene>
    <name evidence="2" type="ORF">RM531_02685</name>
</gene>
<dbReference type="InterPro" id="IPR021109">
    <property type="entry name" value="Peptidase_aspartic_dom_sf"/>
</dbReference>
<reference evidence="2 3" key="1">
    <citation type="submission" date="2023-09" db="EMBL/GenBank/DDBJ databases">
        <authorList>
            <person name="Rey-Velasco X."/>
        </authorList>
    </citation>
    <scope>NUCLEOTIDE SEQUENCE [LARGE SCALE GENOMIC DNA]</scope>
    <source>
        <strain evidence="2 3">P385</strain>
    </source>
</reference>
<dbReference type="Pfam" id="PF13975">
    <property type="entry name" value="gag-asp_proteas"/>
    <property type="match status" value="1"/>
</dbReference>
<dbReference type="EMBL" id="JAVRHY010000002">
    <property type="protein sequence ID" value="MDT0617370.1"/>
    <property type="molecule type" value="Genomic_DNA"/>
</dbReference>
<dbReference type="RefSeq" id="WP_311657108.1">
    <property type="nucleotide sequence ID" value="NZ_JAVRHY010000002.1"/>
</dbReference>
<dbReference type="Gene3D" id="2.40.70.10">
    <property type="entry name" value="Acid Proteases"/>
    <property type="match status" value="1"/>
</dbReference>
<protein>
    <submittedName>
        <fullName evidence="2">Retropepsin-like aspartic protease</fullName>
    </submittedName>
</protein>
<feature type="chain" id="PRO_5045135494" evidence="1">
    <location>
        <begin position="26"/>
        <end position="162"/>
    </location>
</feature>
<dbReference type="InterPro" id="IPR034122">
    <property type="entry name" value="Retropepsin-like_bacterial"/>
</dbReference>
<feature type="signal peptide" evidence="1">
    <location>
        <begin position="1"/>
        <end position="25"/>
    </location>
</feature>
<dbReference type="CDD" id="cd05483">
    <property type="entry name" value="retropepsin_like_bacteria"/>
    <property type="match status" value="1"/>
</dbReference>
<comment type="caution">
    <text evidence="2">The sequence shown here is derived from an EMBL/GenBank/DDBJ whole genome shotgun (WGS) entry which is preliminary data.</text>
</comment>
<name>A0ABU3B5F7_9GAMM</name>